<name>F5RBZ8_METUF</name>
<dbReference type="RefSeq" id="WP_008060891.1">
    <property type="nucleotide sequence ID" value="NZ_AFHG01000044.1"/>
</dbReference>
<keyword evidence="3" id="KW-1185">Reference proteome</keyword>
<comment type="caution">
    <text evidence="2">The sequence shown here is derived from an EMBL/GenBank/DDBJ whole genome shotgun (WGS) entry which is preliminary data.</text>
</comment>
<proteinExistence type="predicted"/>
<dbReference type="Gene3D" id="1.10.260.40">
    <property type="entry name" value="lambda repressor-like DNA-binding domains"/>
    <property type="match status" value="1"/>
</dbReference>
<dbReference type="GO" id="GO:0003677">
    <property type="term" value="F:DNA binding"/>
    <property type="evidence" value="ECO:0007669"/>
    <property type="project" value="InterPro"/>
</dbReference>
<feature type="domain" description="HTH cro/C1-type" evidence="1">
    <location>
        <begin position="24"/>
        <end position="77"/>
    </location>
</feature>
<dbReference type="PROSITE" id="PS50943">
    <property type="entry name" value="HTH_CROC1"/>
    <property type="match status" value="1"/>
</dbReference>
<reference evidence="2 3" key="1">
    <citation type="journal article" date="2011" name="J. Bacteriol.">
        <title>Genome sequence of Methyloversatilis universalis FAM5T, a methylotrophic representative of the order Rhodocyclales.</title>
        <authorList>
            <person name="Kittichotirat W."/>
            <person name="Good N.M."/>
            <person name="Hall R."/>
            <person name="Bringel F."/>
            <person name="Lajus A."/>
            <person name="Medigue C."/>
            <person name="Smalley N.E."/>
            <person name="Beck D."/>
            <person name="Bumgarner R."/>
            <person name="Vuilleumier S."/>
            <person name="Kalyuzhnaya M.G."/>
        </authorList>
    </citation>
    <scope>NUCLEOTIDE SEQUENCE [LARGE SCALE GENOMIC DNA]</scope>
    <source>
        <strain evidence="3">ATCC BAA-1314 / JCM 13912 / FAM5</strain>
    </source>
</reference>
<dbReference type="SUPFAM" id="SSF47413">
    <property type="entry name" value="lambda repressor-like DNA-binding domains"/>
    <property type="match status" value="1"/>
</dbReference>
<dbReference type="SMART" id="SM00530">
    <property type="entry name" value="HTH_XRE"/>
    <property type="match status" value="1"/>
</dbReference>
<accession>F5RBZ8</accession>
<dbReference type="STRING" id="1000565.METUNv1_01793"/>
<evidence type="ECO:0000259" key="1">
    <source>
        <dbReference type="PROSITE" id="PS50943"/>
    </source>
</evidence>
<dbReference type="OrthoDB" id="6105062at2"/>
<sequence>MSEPQTTVDALDLESVKQGVGTRLRDFRQHLRLSQDVLAKTLGASKRGIQDNESGKTLPGAAVLRGLHELGLNLAWLLAGEGPMLAADLARERLLDAQQDEAQWQVVKLALSDLTWEQLVSVDAFADADRFVRAYNKGETSASEVLREQLPTITVEDLRVWATAALRWRHRWENAPVRLAYSTPPAEAVKRRAAEASTLIDQPEVVAINRASLARYLAAVRPALEQNLMDRPTAASVVAELYSQDDPTADRPVLNLLTAVLRGVWRSQVENGAPVTGPAEEAAAIADICRQIGLQPDDQTKGLTRSAG</sequence>
<protein>
    <recommendedName>
        <fullName evidence="1">HTH cro/C1-type domain-containing protein</fullName>
    </recommendedName>
</protein>
<dbReference type="InterPro" id="IPR001387">
    <property type="entry name" value="Cro/C1-type_HTH"/>
</dbReference>
<dbReference type="CDD" id="cd00093">
    <property type="entry name" value="HTH_XRE"/>
    <property type="match status" value="1"/>
</dbReference>
<organism evidence="2 3">
    <name type="scientific">Methyloversatilis universalis (strain ATCC BAA-1314 / DSM 25237 / JCM 13912 / CCUG 52030 / FAM5)</name>
    <dbReference type="NCBI Taxonomy" id="1000565"/>
    <lineage>
        <taxon>Bacteria</taxon>
        <taxon>Pseudomonadati</taxon>
        <taxon>Pseudomonadota</taxon>
        <taxon>Betaproteobacteria</taxon>
        <taxon>Nitrosomonadales</taxon>
        <taxon>Sterolibacteriaceae</taxon>
        <taxon>Methyloversatilis</taxon>
    </lineage>
</organism>
<dbReference type="InterPro" id="IPR010982">
    <property type="entry name" value="Lambda_DNA-bd_dom_sf"/>
</dbReference>
<dbReference type="AlphaFoldDB" id="F5RBZ8"/>
<evidence type="ECO:0000313" key="2">
    <source>
        <dbReference type="EMBL" id="EGK72015.1"/>
    </source>
</evidence>
<dbReference type="EMBL" id="AFHG01000044">
    <property type="protein sequence ID" value="EGK72015.1"/>
    <property type="molecule type" value="Genomic_DNA"/>
</dbReference>
<gene>
    <name evidence="2" type="ORF">METUNv1_01793</name>
</gene>
<dbReference type="Proteomes" id="UP000005019">
    <property type="component" value="Unassembled WGS sequence"/>
</dbReference>
<evidence type="ECO:0000313" key="3">
    <source>
        <dbReference type="Proteomes" id="UP000005019"/>
    </source>
</evidence>